<comment type="caution">
    <text evidence="1">The sequence shown here is derived from an EMBL/GenBank/DDBJ whole genome shotgun (WGS) entry which is preliminary data.</text>
</comment>
<proteinExistence type="predicted"/>
<gene>
    <name evidence="1" type="ORF">BDY19DRAFT_982853</name>
</gene>
<reference evidence="1" key="1">
    <citation type="journal article" date="2021" name="Environ. Microbiol.">
        <title>Gene family expansions and transcriptome signatures uncover fungal adaptations to wood decay.</title>
        <authorList>
            <person name="Hage H."/>
            <person name="Miyauchi S."/>
            <person name="Viragh M."/>
            <person name="Drula E."/>
            <person name="Min B."/>
            <person name="Chaduli D."/>
            <person name="Navarro D."/>
            <person name="Favel A."/>
            <person name="Norest M."/>
            <person name="Lesage-Meessen L."/>
            <person name="Balint B."/>
            <person name="Merenyi Z."/>
            <person name="de Eugenio L."/>
            <person name="Morin E."/>
            <person name="Martinez A.T."/>
            <person name="Baldrian P."/>
            <person name="Stursova M."/>
            <person name="Martinez M.J."/>
            <person name="Novotny C."/>
            <person name="Magnuson J.K."/>
            <person name="Spatafora J.W."/>
            <person name="Maurice S."/>
            <person name="Pangilinan J."/>
            <person name="Andreopoulos W."/>
            <person name="LaButti K."/>
            <person name="Hundley H."/>
            <person name="Na H."/>
            <person name="Kuo A."/>
            <person name="Barry K."/>
            <person name="Lipzen A."/>
            <person name="Henrissat B."/>
            <person name="Riley R."/>
            <person name="Ahrendt S."/>
            <person name="Nagy L.G."/>
            <person name="Grigoriev I.V."/>
            <person name="Martin F."/>
            <person name="Rosso M.N."/>
        </authorList>
    </citation>
    <scope>NUCLEOTIDE SEQUENCE</scope>
    <source>
        <strain evidence="1">CBS 384.51</strain>
    </source>
</reference>
<keyword evidence="2" id="KW-1185">Reference proteome</keyword>
<organism evidence="1 2">
    <name type="scientific">Irpex rosettiformis</name>
    <dbReference type="NCBI Taxonomy" id="378272"/>
    <lineage>
        <taxon>Eukaryota</taxon>
        <taxon>Fungi</taxon>
        <taxon>Dikarya</taxon>
        <taxon>Basidiomycota</taxon>
        <taxon>Agaricomycotina</taxon>
        <taxon>Agaricomycetes</taxon>
        <taxon>Polyporales</taxon>
        <taxon>Irpicaceae</taxon>
        <taxon>Irpex</taxon>
    </lineage>
</organism>
<sequence length="222" mass="23021">MRAIALVAALSCLVVRVVAQAQVWGQCGGVGWAGATTCASGSICTVLNDYYSQCVPGSASPSGPTTSVSSPASPSSPSSLPPTTTSSGPAPTGSQIRAVNDPVFHFYLQNHDGQVVLGPESSSGYFTISGGTIQLTGATPLFLNEDTTTTASYKPLTFNSTAVTTDWQLEGDTIITTSPRELNFLACATSDTNYYSIYLQTGNDQPVGQSCSMQSLHLPCLC</sequence>
<name>A0ACB8UFA1_9APHY</name>
<dbReference type="Proteomes" id="UP001055072">
    <property type="component" value="Unassembled WGS sequence"/>
</dbReference>
<evidence type="ECO:0000313" key="2">
    <source>
        <dbReference type="Proteomes" id="UP001055072"/>
    </source>
</evidence>
<evidence type="ECO:0000313" key="1">
    <source>
        <dbReference type="EMBL" id="KAI0092946.1"/>
    </source>
</evidence>
<dbReference type="EMBL" id="MU274902">
    <property type="protein sequence ID" value="KAI0092946.1"/>
    <property type="molecule type" value="Genomic_DNA"/>
</dbReference>
<accession>A0ACB8UFA1</accession>
<protein>
    <submittedName>
        <fullName evidence="1">Uncharacterized protein</fullName>
    </submittedName>
</protein>